<evidence type="ECO:0000313" key="2">
    <source>
        <dbReference type="EMBL" id="MBW0144309.1"/>
    </source>
</evidence>
<dbReference type="RefSeq" id="WP_218632315.1">
    <property type="nucleotide sequence ID" value="NZ_JAHVAH010000001.1"/>
</dbReference>
<feature type="chain" id="PRO_5045487313" evidence="1">
    <location>
        <begin position="23"/>
        <end position="146"/>
    </location>
</feature>
<reference evidence="2 3" key="1">
    <citation type="submission" date="2021-07" db="EMBL/GenBank/DDBJ databases">
        <title>The draft genome sequence of Sphingomicrobium sp. B8.</title>
        <authorList>
            <person name="Mu L."/>
        </authorList>
    </citation>
    <scope>NUCLEOTIDE SEQUENCE [LARGE SCALE GENOMIC DNA]</scope>
    <source>
        <strain evidence="2 3">B8</strain>
    </source>
</reference>
<comment type="caution">
    <text evidence="2">The sequence shown here is derived from an EMBL/GenBank/DDBJ whole genome shotgun (WGS) entry which is preliminary data.</text>
</comment>
<dbReference type="Proteomes" id="UP000698028">
    <property type="component" value="Unassembled WGS sequence"/>
</dbReference>
<dbReference type="EMBL" id="JAHVAH010000001">
    <property type="protein sequence ID" value="MBW0144309.1"/>
    <property type="molecule type" value="Genomic_DNA"/>
</dbReference>
<feature type="signal peptide" evidence="1">
    <location>
        <begin position="1"/>
        <end position="22"/>
    </location>
</feature>
<sequence>MKTILMAAASIAAMTTATPALAQDDPDVIVEEMEEGLDTLLNDPDMPDRMATMAVALLSVVEAMPIGQMEAAIEGRAPTAEEAERRLGDEIQVDRDMLAHQTRAAMVQNREQMQGAVRAMALMLPVLIATADNMAEAIEDAGIDDR</sequence>
<evidence type="ECO:0000313" key="3">
    <source>
        <dbReference type="Proteomes" id="UP000698028"/>
    </source>
</evidence>
<protein>
    <submittedName>
        <fullName evidence="2">Uncharacterized protein</fullName>
    </submittedName>
</protein>
<keyword evidence="3" id="KW-1185">Reference proteome</keyword>
<organism evidence="2 3">
    <name type="scientific">Sphingomicrobium clamense</name>
    <dbReference type="NCBI Taxonomy" id="2851013"/>
    <lineage>
        <taxon>Bacteria</taxon>
        <taxon>Pseudomonadati</taxon>
        <taxon>Pseudomonadota</taxon>
        <taxon>Alphaproteobacteria</taxon>
        <taxon>Sphingomonadales</taxon>
        <taxon>Sphingomonadaceae</taxon>
        <taxon>Sphingomicrobium</taxon>
    </lineage>
</organism>
<keyword evidence="1" id="KW-0732">Signal</keyword>
<gene>
    <name evidence="2" type="ORF">KTQ36_03245</name>
</gene>
<name>A0ABS6V437_9SPHN</name>
<accession>A0ABS6V437</accession>
<evidence type="ECO:0000256" key="1">
    <source>
        <dbReference type="SAM" id="SignalP"/>
    </source>
</evidence>
<proteinExistence type="predicted"/>